<evidence type="ECO:0000256" key="1">
    <source>
        <dbReference type="SAM" id="MobiDB-lite"/>
    </source>
</evidence>
<protein>
    <submittedName>
        <fullName evidence="3">Uncharacterized protein</fullName>
    </submittedName>
</protein>
<keyword evidence="2" id="KW-1133">Transmembrane helix</keyword>
<proteinExistence type="predicted"/>
<gene>
    <name evidence="3" type="ORF">NDN08_006370</name>
</gene>
<sequence length="733" mass="81784">MAIRVAASPTIVNVITDAVLIVLNLLWLKFMSVLTALDLKRDLRNGERLFSYEHLGTFHNLHYGVSKHRYLTREKMMDDKLRRHFRLHTLKSVFLLIVAIMLVLLHILIDYGLGFDTEPTVSNETDIYEMMGLQANSKVFTNFEAYRRMVVEEDFCDHPDAPSTCNHDQVTTLIARLWELNRETTGFARTLYNSPSMSDADFLDYMEADYVSLRKDGQSPAANACLIRDVTALEKFEGNFAFTEEDCQIDESYVTMVRVDGRGKPVVNVRLLAPNAKMQAMYESVGVEDVLSQVAYASGKDERQGETTMSIRNVDAPGKNPNNLSTMAVEFDSKLSYVDGQKQTFSTVQLTRRGEGVFADPDFGLLMETKIDTPILDRDPCLALNDAQGRGRLNLQLRVTHQGEFCGEFLPTFATRTCSSYPLAAYDEVPNDGIVGIQVAGVVILVDKTSKCGKAAYEKYGSQMDEDVDEDRNQLFLSVVLDIACVRITEPDAETVQHSCVYGADSVQFQDGEWKAFEDTTGDLEGIVPIPLRTELSWVGGSVNGGSSTEVAAVFTEMKRNLNTFYPELHSQTTFNMMRGKIFGLKMHESMLAVMATFSSQLTAVNREMGLTGQESVAVLEGPYLGGVLAVLIISGVACLVVCLRYLQEWYEYRKLGVRVNVPLSITEWVEAALTREDLEDQTPGAEAGGTKKDIDGVYELTAKRVDDPTQQESRSYVAFSENTQPLEKSESN</sequence>
<organism evidence="3 4">
    <name type="scientific">Rhodosorus marinus</name>
    <dbReference type="NCBI Taxonomy" id="101924"/>
    <lineage>
        <taxon>Eukaryota</taxon>
        <taxon>Rhodophyta</taxon>
        <taxon>Stylonematophyceae</taxon>
        <taxon>Stylonematales</taxon>
        <taxon>Stylonemataceae</taxon>
        <taxon>Rhodosorus</taxon>
    </lineage>
</organism>
<keyword evidence="2" id="KW-0472">Membrane</keyword>
<evidence type="ECO:0000256" key="2">
    <source>
        <dbReference type="SAM" id="Phobius"/>
    </source>
</evidence>
<accession>A0AAV8UKL2</accession>
<name>A0AAV8UKL2_9RHOD</name>
<feature type="compositionally biased region" description="Polar residues" evidence="1">
    <location>
        <begin position="709"/>
        <end position="727"/>
    </location>
</feature>
<keyword evidence="2" id="KW-0812">Transmembrane</keyword>
<dbReference type="Proteomes" id="UP001157974">
    <property type="component" value="Unassembled WGS sequence"/>
</dbReference>
<feature type="transmembrane region" description="Helical" evidence="2">
    <location>
        <begin position="624"/>
        <end position="647"/>
    </location>
</feature>
<keyword evidence="4" id="KW-1185">Reference proteome</keyword>
<reference evidence="3 4" key="1">
    <citation type="journal article" date="2023" name="Nat. Commun.">
        <title>Origin of minicircular mitochondrial genomes in red algae.</title>
        <authorList>
            <person name="Lee Y."/>
            <person name="Cho C.H."/>
            <person name="Lee Y.M."/>
            <person name="Park S.I."/>
            <person name="Yang J.H."/>
            <person name="West J.A."/>
            <person name="Bhattacharya D."/>
            <person name="Yoon H.S."/>
        </authorList>
    </citation>
    <scope>NUCLEOTIDE SEQUENCE [LARGE SCALE GENOMIC DNA]</scope>
    <source>
        <strain evidence="3 4">CCMP1338</strain>
        <tissue evidence="3">Whole cell</tissue>
    </source>
</reference>
<comment type="caution">
    <text evidence="3">The sequence shown here is derived from an EMBL/GenBank/DDBJ whole genome shotgun (WGS) entry which is preliminary data.</text>
</comment>
<dbReference type="EMBL" id="JAMWBK010000008">
    <property type="protein sequence ID" value="KAJ8903055.1"/>
    <property type="molecule type" value="Genomic_DNA"/>
</dbReference>
<dbReference type="AlphaFoldDB" id="A0AAV8UKL2"/>
<evidence type="ECO:0000313" key="3">
    <source>
        <dbReference type="EMBL" id="KAJ8903055.1"/>
    </source>
</evidence>
<feature type="transmembrane region" description="Helical" evidence="2">
    <location>
        <begin position="90"/>
        <end position="109"/>
    </location>
</feature>
<evidence type="ECO:0000313" key="4">
    <source>
        <dbReference type="Proteomes" id="UP001157974"/>
    </source>
</evidence>
<feature type="region of interest" description="Disordered" evidence="1">
    <location>
        <begin position="703"/>
        <end position="733"/>
    </location>
</feature>